<name>A0A7S2YP03_9STRA</name>
<dbReference type="AlphaFoldDB" id="A0A7S2YP03"/>
<protein>
    <submittedName>
        <fullName evidence="1">Uncharacterized protein</fullName>
    </submittedName>
</protein>
<sequence length="180" mass="20142">MLLARAPQASMRISGMLHRTARNLACRLNCRLPLKRCTVLFSSSSNGGAGRKGPDEESFTLQDMPTPDMMMDGLQAFEGTWKVQWRPSSGKSIAGMAKDLRYMADQLETMEKDGIEFDFHNVPSDGSSLSYFTTDPSVAAKYSMTEVQQGSLDDFMGEGADMEAFMKEWEKQHEMDNKKT</sequence>
<dbReference type="EMBL" id="HBHT01033822">
    <property type="protein sequence ID" value="CAD9986475.1"/>
    <property type="molecule type" value="Transcribed_RNA"/>
</dbReference>
<reference evidence="1" key="1">
    <citation type="submission" date="2021-01" db="EMBL/GenBank/DDBJ databases">
        <authorList>
            <person name="Corre E."/>
            <person name="Pelletier E."/>
            <person name="Niang G."/>
            <person name="Scheremetjew M."/>
            <person name="Finn R."/>
            <person name="Kale V."/>
            <person name="Holt S."/>
            <person name="Cochrane G."/>
            <person name="Meng A."/>
            <person name="Brown T."/>
            <person name="Cohen L."/>
        </authorList>
    </citation>
    <scope>NUCLEOTIDE SEQUENCE</scope>
    <source>
        <strain evidence="1">CCMP125</strain>
    </source>
</reference>
<organism evidence="1">
    <name type="scientific">Entomoneis paludosa</name>
    <dbReference type="NCBI Taxonomy" id="265537"/>
    <lineage>
        <taxon>Eukaryota</taxon>
        <taxon>Sar</taxon>
        <taxon>Stramenopiles</taxon>
        <taxon>Ochrophyta</taxon>
        <taxon>Bacillariophyta</taxon>
        <taxon>Bacillariophyceae</taxon>
        <taxon>Bacillariophycidae</taxon>
        <taxon>Entomoneidaceae</taxon>
        <taxon>Entomoneis</taxon>
    </lineage>
</organism>
<evidence type="ECO:0000313" key="1">
    <source>
        <dbReference type="EMBL" id="CAD9986475.1"/>
    </source>
</evidence>
<accession>A0A7S2YP03</accession>
<proteinExistence type="predicted"/>
<gene>
    <name evidence="1" type="ORF">APAL1065_LOCUS22737</name>
</gene>